<evidence type="ECO:0000313" key="1">
    <source>
        <dbReference type="EMBL" id="MDV6267756.1"/>
    </source>
</evidence>
<dbReference type="RefSeq" id="WP_317542035.1">
    <property type="nucleotide sequence ID" value="NZ_JAWLKB010000005.1"/>
</dbReference>
<accession>A0ABU4BU60</accession>
<dbReference type="Proteomes" id="UP001185927">
    <property type="component" value="Unassembled WGS sequence"/>
</dbReference>
<organism evidence="1 2">
    <name type="scientific">Rhodococcus globerulus</name>
    <dbReference type="NCBI Taxonomy" id="33008"/>
    <lineage>
        <taxon>Bacteria</taxon>
        <taxon>Bacillati</taxon>
        <taxon>Actinomycetota</taxon>
        <taxon>Actinomycetes</taxon>
        <taxon>Mycobacteriales</taxon>
        <taxon>Nocardiaceae</taxon>
        <taxon>Rhodococcus</taxon>
    </lineage>
</organism>
<keyword evidence="2" id="KW-1185">Reference proteome</keyword>
<gene>
    <name evidence="1" type="ORF">R3Q16_14170</name>
</gene>
<name>A0ABU4BU60_RHOGO</name>
<evidence type="ECO:0000313" key="2">
    <source>
        <dbReference type="Proteomes" id="UP001185927"/>
    </source>
</evidence>
<comment type="caution">
    <text evidence="1">The sequence shown here is derived from an EMBL/GenBank/DDBJ whole genome shotgun (WGS) entry which is preliminary data.</text>
</comment>
<protein>
    <submittedName>
        <fullName evidence="1">Uncharacterized protein</fullName>
    </submittedName>
</protein>
<proteinExistence type="predicted"/>
<sequence>MDDSVLMTIFDKSLTAANKLVDTRVVRLRERHPDATPEQLVKKLETTFLSSVTATGAATGGAAAVPGAGTAVVLATAAGDASWFLTAAAGHVLSVLRFHGIDITDLEHQKAIVLTVLAGGGGSTFMGKAAGRTGAHLGKLFTSAVPLTTIRSINRVVGYNFVTKWGTKQGILVIGKAAPFGVGMVIGAGGNLFFAKGVVTATRKAVTTALSVQ</sequence>
<dbReference type="EMBL" id="JAWLKB010000005">
    <property type="protein sequence ID" value="MDV6267756.1"/>
    <property type="molecule type" value="Genomic_DNA"/>
</dbReference>
<reference evidence="1 2" key="1">
    <citation type="submission" date="2023-10" db="EMBL/GenBank/DDBJ databases">
        <title>Development of a sustainable strategy for remediation of hydrocarbon-contaminated territories based on the waste exchange concept.</title>
        <authorList>
            <person name="Krivoruchko A."/>
        </authorList>
    </citation>
    <scope>NUCLEOTIDE SEQUENCE [LARGE SCALE GENOMIC DNA]</scope>
    <source>
        <strain evidence="1 2">IEGM 1203</strain>
    </source>
</reference>